<dbReference type="PANTHER" id="PTHR10803:SF26">
    <property type="entry name" value="ANION TRANSPORTER ATPASE-RELATED"/>
    <property type="match status" value="1"/>
</dbReference>
<feature type="region of interest" description="Disordered" evidence="1">
    <location>
        <begin position="318"/>
        <end position="366"/>
    </location>
</feature>
<dbReference type="EMBL" id="JAUTAN010000001">
    <property type="protein sequence ID" value="MDQ1106474.1"/>
    <property type="molecule type" value="Genomic_DNA"/>
</dbReference>
<organism evidence="3 4">
    <name type="scientific">Nocardioides zeae</name>
    <dbReference type="NCBI Taxonomy" id="1457234"/>
    <lineage>
        <taxon>Bacteria</taxon>
        <taxon>Bacillati</taxon>
        <taxon>Actinomycetota</taxon>
        <taxon>Actinomycetes</taxon>
        <taxon>Propionibacteriales</taxon>
        <taxon>Nocardioidaceae</taxon>
        <taxon>Nocardioides</taxon>
    </lineage>
</organism>
<comment type="caution">
    <text evidence="3">The sequence shown here is derived from an EMBL/GenBank/DDBJ whole genome shotgun (WGS) entry which is preliminary data.</text>
</comment>
<gene>
    <name evidence="3" type="ORF">QE405_003758</name>
</gene>
<feature type="domain" description="ArsA/GET3 Anion-transporting ATPase-like" evidence="2">
    <location>
        <begin position="18"/>
        <end position="191"/>
    </location>
</feature>
<dbReference type="Gene3D" id="3.40.50.300">
    <property type="entry name" value="P-loop containing nucleotide triphosphate hydrolases"/>
    <property type="match status" value="2"/>
</dbReference>
<evidence type="ECO:0000259" key="2">
    <source>
        <dbReference type="Pfam" id="PF02374"/>
    </source>
</evidence>
<feature type="compositionally biased region" description="Basic residues" evidence="1">
    <location>
        <begin position="323"/>
        <end position="332"/>
    </location>
</feature>
<dbReference type="AlphaFoldDB" id="A0AAJ1X3J8"/>
<dbReference type="SUPFAM" id="SSF52540">
    <property type="entry name" value="P-loop containing nucleoside triphosphate hydrolases"/>
    <property type="match status" value="2"/>
</dbReference>
<dbReference type="Pfam" id="PF02374">
    <property type="entry name" value="ArsA_ATPase"/>
    <property type="match status" value="2"/>
</dbReference>
<name>A0AAJ1X3J8_9ACTN</name>
<protein>
    <submittedName>
        <fullName evidence="3">Anion-transporting ArsA/GET3 family ATPase</fullName>
    </submittedName>
</protein>
<accession>A0AAJ1X3J8</accession>
<dbReference type="InterPro" id="IPR027417">
    <property type="entry name" value="P-loop_NTPase"/>
</dbReference>
<sequence>MSADDRPGPDWPGVQLHVVTGKGGTGKSTVAAALALALASRGKEVLLCEVEGRQGIARMFDVDPLPYEERRIAKGLPAEPSGAAGTVHALHIDAESALLDYLAMYYRLGRAGRALDKFGVVEFATTIAPGVRDVLLTGKVFEAAKPGRRGKNARQYDAVVLDAPPTGRITQFLNVSDELAGLAKVGPVKSQADLMMTLFRSSRTAVHFVTVLEEMPVQETADGIADLRRTGLPVGGVVVNLTRPDELDADDLAAVTAGTAQAAPLAEDLGAAGIDGGPDELADLAEHLLAQGRDHAERKALEDAQRALVATYGVPHLRAPAHGGRRRPRRALRAGGAPAATGDGMTVSSTPGGGAAERLGSHRRSSHRVGRLAGDAAEVAPHLDLDALIDDRGTGIVVCCGSGGVGKTTTAAALAMRAAERGRKVVVLTIDPARRLAQSMGIEELDNTPRPVVGIDPAGGGSLDAMMLDMKSTFDEVVESQASPEKARAILDNPFYVALSSSFAGTQEYMAMEKLGQIHRQAKVDGTYDLIVVDTPPSRSALDFLDAPERLSSFLDGRFIKLLLAPAKGPAKVLGMGFGLITGALTKVLGAQVLTDLQTFVAAFDTVFGGFRQRAQQTYALLQDAQTAFVVVAAPERDALREAAYFVERLADDRMPLAGLVVNRAHPQPPVDLGAEEAVAAARWLARNAETEGDPGGTALHDPALAEGLLRLHADHVRITEREGELRRRFAATHPEVATAVVPALASDVHDLDGLRRVGELLAVGRV</sequence>
<dbReference type="PANTHER" id="PTHR10803">
    <property type="entry name" value="ARSENICAL PUMP-DRIVING ATPASE ARSENITE-TRANSLOCATING ATPASE"/>
    <property type="match status" value="1"/>
</dbReference>
<dbReference type="GO" id="GO:0016887">
    <property type="term" value="F:ATP hydrolysis activity"/>
    <property type="evidence" value="ECO:0007669"/>
    <property type="project" value="InterPro"/>
</dbReference>
<dbReference type="InterPro" id="IPR025723">
    <property type="entry name" value="ArsA/GET3_ATPase-like"/>
</dbReference>
<dbReference type="GO" id="GO:0005524">
    <property type="term" value="F:ATP binding"/>
    <property type="evidence" value="ECO:0007669"/>
    <property type="project" value="InterPro"/>
</dbReference>
<reference evidence="3" key="1">
    <citation type="submission" date="2023-07" db="EMBL/GenBank/DDBJ databases">
        <title>Functional and genomic diversity of the sorghum phyllosphere microbiome.</title>
        <authorList>
            <person name="Shade A."/>
        </authorList>
    </citation>
    <scope>NUCLEOTIDE SEQUENCE</scope>
    <source>
        <strain evidence="3">SORGH_AS_1067</strain>
    </source>
</reference>
<evidence type="ECO:0000313" key="4">
    <source>
        <dbReference type="Proteomes" id="UP001239215"/>
    </source>
</evidence>
<feature type="domain" description="ArsA/GET3 Anion-transporting ATPase-like" evidence="2">
    <location>
        <begin position="396"/>
        <end position="670"/>
    </location>
</feature>
<proteinExistence type="predicted"/>
<dbReference type="InterPro" id="IPR016300">
    <property type="entry name" value="ATPase_ArsA/GET3"/>
</dbReference>
<evidence type="ECO:0000256" key="1">
    <source>
        <dbReference type="SAM" id="MobiDB-lite"/>
    </source>
</evidence>
<dbReference type="Proteomes" id="UP001239215">
    <property type="component" value="Unassembled WGS sequence"/>
</dbReference>
<evidence type="ECO:0000313" key="3">
    <source>
        <dbReference type="EMBL" id="MDQ1106474.1"/>
    </source>
</evidence>